<evidence type="ECO:0000256" key="2">
    <source>
        <dbReference type="ARBA" id="ARBA00012438"/>
    </source>
</evidence>
<evidence type="ECO:0000256" key="1">
    <source>
        <dbReference type="ARBA" id="ARBA00000085"/>
    </source>
</evidence>
<gene>
    <name evidence="9" type="ORF">FA048_15430</name>
</gene>
<dbReference type="SMART" id="SM00388">
    <property type="entry name" value="HisKA"/>
    <property type="match status" value="1"/>
</dbReference>
<dbReference type="SMART" id="SM00387">
    <property type="entry name" value="HATPase_c"/>
    <property type="match status" value="1"/>
</dbReference>
<dbReference type="AlphaFoldDB" id="A0A4U1CIX3"/>
<dbReference type="InterPro" id="IPR036097">
    <property type="entry name" value="HisK_dim/P_sf"/>
</dbReference>
<keyword evidence="7" id="KW-0472">Membrane</keyword>
<evidence type="ECO:0000313" key="10">
    <source>
        <dbReference type="Proteomes" id="UP000309488"/>
    </source>
</evidence>
<organism evidence="9 10">
    <name type="scientific">Pedobacter polaris</name>
    <dbReference type="NCBI Taxonomy" id="2571273"/>
    <lineage>
        <taxon>Bacteria</taxon>
        <taxon>Pseudomonadati</taxon>
        <taxon>Bacteroidota</taxon>
        <taxon>Sphingobacteriia</taxon>
        <taxon>Sphingobacteriales</taxon>
        <taxon>Sphingobacteriaceae</taxon>
        <taxon>Pedobacter</taxon>
    </lineage>
</organism>
<dbReference type="PANTHER" id="PTHR43711">
    <property type="entry name" value="TWO-COMPONENT HISTIDINE KINASE"/>
    <property type="match status" value="1"/>
</dbReference>
<dbReference type="InterPro" id="IPR003661">
    <property type="entry name" value="HisK_dim/P_dom"/>
</dbReference>
<dbReference type="OrthoDB" id="9810447at2"/>
<dbReference type="CDD" id="cd00082">
    <property type="entry name" value="HisKA"/>
    <property type="match status" value="1"/>
</dbReference>
<keyword evidence="7" id="KW-1133">Transmembrane helix</keyword>
<name>A0A4U1CIX3_9SPHI</name>
<dbReference type="Gene3D" id="1.10.287.130">
    <property type="match status" value="1"/>
</dbReference>
<dbReference type="PRINTS" id="PR00344">
    <property type="entry name" value="BCTRLSENSOR"/>
</dbReference>
<dbReference type="Pfam" id="PF02518">
    <property type="entry name" value="HATPase_c"/>
    <property type="match status" value="1"/>
</dbReference>
<dbReference type="InterPro" id="IPR004358">
    <property type="entry name" value="Sig_transdc_His_kin-like_C"/>
</dbReference>
<evidence type="ECO:0000259" key="8">
    <source>
        <dbReference type="PROSITE" id="PS50109"/>
    </source>
</evidence>
<dbReference type="Pfam" id="PF00512">
    <property type="entry name" value="HisKA"/>
    <property type="match status" value="1"/>
</dbReference>
<feature type="transmembrane region" description="Helical" evidence="7">
    <location>
        <begin position="42"/>
        <end position="60"/>
    </location>
</feature>
<accession>A0A4U1CIX3</accession>
<feature type="transmembrane region" description="Helical" evidence="7">
    <location>
        <begin position="66"/>
        <end position="84"/>
    </location>
</feature>
<dbReference type="Gene3D" id="3.30.565.10">
    <property type="entry name" value="Histidine kinase-like ATPase, C-terminal domain"/>
    <property type="match status" value="1"/>
</dbReference>
<dbReference type="EMBL" id="SWBR01000004">
    <property type="protein sequence ID" value="TKC06827.1"/>
    <property type="molecule type" value="Genomic_DNA"/>
</dbReference>
<dbReference type="InterPro" id="IPR005467">
    <property type="entry name" value="His_kinase_dom"/>
</dbReference>
<dbReference type="SUPFAM" id="SSF47384">
    <property type="entry name" value="Homodimeric domain of signal transducing histidine kinase"/>
    <property type="match status" value="1"/>
</dbReference>
<evidence type="ECO:0000256" key="4">
    <source>
        <dbReference type="ARBA" id="ARBA00022679"/>
    </source>
</evidence>
<feature type="transmembrane region" description="Helical" evidence="7">
    <location>
        <begin position="6"/>
        <end position="33"/>
    </location>
</feature>
<dbReference type="InterPro" id="IPR003594">
    <property type="entry name" value="HATPase_dom"/>
</dbReference>
<proteinExistence type="predicted"/>
<comment type="caution">
    <text evidence="9">The sequence shown here is derived from an EMBL/GenBank/DDBJ whole genome shotgun (WGS) entry which is preliminary data.</text>
</comment>
<dbReference type="PANTHER" id="PTHR43711:SF1">
    <property type="entry name" value="HISTIDINE KINASE 1"/>
    <property type="match status" value="1"/>
</dbReference>
<evidence type="ECO:0000313" key="9">
    <source>
        <dbReference type="EMBL" id="TKC06827.1"/>
    </source>
</evidence>
<evidence type="ECO:0000256" key="5">
    <source>
        <dbReference type="ARBA" id="ARBA00022777"/>
    </source>
</evidence>
<dbReference type="InterPro" id="IPR036890">
    <property type="entry name" value="HATPase_C_sf"/>
</dbReference>
<dbReference type="PROSITE" id="PS50109">
    <property type="entry name" value="HIS_KIN"/>
    <property type="match status" value="1"/>
</dbReference>
<comment type="catalytic activity">
    <reaction evidence="1">
        <text>ATP + protein L-histidine = ADP + protein N-phospho-L-histidine.</text>
        <dbReference type="EC" id="2.7.13.3"/>
    </reaction>
</comment>
<feature type="domain" description="Histidine kinase" evidence="8">
    <location>
        <begin position="191"/>
        <end position="406"/>
    </location>
</feature>
<keyword evidence="4" id="KW-0808">Transferase</keyword>
<keyword evidence="3" id="KW-0597">Phosphoprotein</keyword>
<keyword evidence="7" id="KW-0812">Transmembrane</keyword>
<dbReference type="GO" id="GO:0000155">
    <property type="term" value="F:phosphorelay sensor kinase activity"/>
    <property type="evidence" value="ECO:0007669"/>
    <property type="project" value="InterPro"/>
</dbReference>
<reference evidence="9 10" key="1">
    <citation type="submission" date="2019-04" db="EMBL/GenBank/DDBJ databases">
        <title>Pedobacter sp. RP-3-22 sp. nov., isolated from Arctic soil.</title>
        <authorList>
            <person name="Dahal R.H."/>
            <person name="Kim D.-U."/>
        </authorList>
    </citation>
    <scope>NUCLEOTIDE SEQUENCE [LARGE SCALE GENOMIC DNA]</scope>
    <source>
        <strain evidence="9 10">RP-3-22</strain>
    </source>
</reference>
<feature type="transmembrane region" description="Helical" evidence="7">
    <location>
        <begin position="129"/>
        <end position="146"/>
    </location>
</feature>
<evidence type="ECO:0000256" key="3">
    <source>
        <dbReference type="ARBA" id="ARBA00022553"/>
    </source>
</evidence>
<dbReference type="EC" id="2.7.13.3" evidence="2"/>
<dbReference type="Proteomes" id="UP000309488">
    <property type="component" value="Unassembled WGS sequence"/>
</dbReference>
<dbReference type="SUPFAM" id="SSF55874">
    <property type="entry name" value="ATPase domain of HSP90 chaperone/DNA topoisomerase II/histidine kinase"/>
    <property type="match status" value="1"/>
</dbReference>
<dbReference type="InterPro" id="IPR050736">
    <property type="entry name" value="Sensor_HK_Regulatory"/>
</dbReference>
<feature type="transmembrane region" description="Helical" evidence="7">
    <location>
        <begin position="91"/>
        <end position="109"/>
    </location>
</feature>
<protein>
    <recommendedName>
        <fullName evidence="2">histidine kinase</fullName>
        <ecNumber evidence="2">2.7.13.3</ecNumber>
    </recommendedName>
</protein>
<keyword evidence="10" id="KW-1185">Reference proteome</keyword>
<evidence type="ECO:0000256" key="6">
    <source>
        <dbReference type="ARBA" id="ARBA00023012"/>
    </source>
</evidence>
<keyword evidence="5 9" id="KW-0418">Kinase</keyword>
<sequence>MCFEVPFNLLIGLMVPAGLCFFGVIVSGVLYYFSRFKRKSSLCIKLFAIVCNLSFAVNYFFNSGIFGPNLLLFSLAFLLVIAIIPKEEFKIWIPINIILVISILIVEYFNPQLTTIAYNGELSKALDFAVTYLVVVVITYFAISYIRKNYDDEHSSVMDKNIAIKQQNERILAQKEELEKLNSEKDKLFSIVAHDIRMPLNSIQGYLEVLAETDLEPAESQMLKKQLLQITKDTSNMLTNVLSWSKTQMEGSYTDLKPLPVSTSLVNGLSIEKIIAEKKGVQLFVSSEDDLVIMADHNMFQLIIRNLVNNAIKFTPVGGEVKVLASKINDDCIIKVEDDGLGIDPKQQAKLFKLKATSTFGTNNERGIGLGLLLCKEFTDLQGGKIWFESNPGKGSTFYLSFTLTNELVVQ</sequence>
<keyword evidence="6" id="KW-0902">Two-component regulatory system</keyword>
<evidence type="ECO:0000256" key="7">
    <source>
        <dbReference type="SAM" id="Phobius"/>
    </source>
</evidence>